<keyword evidence="2" id="KW-0436">Ligase</keyword>
<dbReference type="Pfam" id="PF04146">
    <property type="entry name" value="YTH"/>
    <property type="match status" value="1"/>
</dbReference>
<feature type="compositionally biased region" description="Polar residues" evidence="7">
    <location>
        <begin position="102"/>
        <end position="116"/>
    </location>
</feature>
<feature type="compositionally biased region" description="Low complexity" evidence="7">
    <location>
        <begin position="172"/>
        <end position="181"/>
    </location>
</feature>
<dbReference type="InterPro" id="IPR007275">
    <property type="entry name" value="YTH_domain"/>
</dbReference>
<keyword evidence="5" id="KW-0067">ATP-binding</keyword>
<keyword evidence="10" id="KW-1185">Reference proteome</keyword>
<comment type="caution">
    <text evidence="9">The sequence shown here is derived from an EMBL/GenBank/DDBJ whole genome shotgun (WGS) entry which is preliminary data.</text>
</comment>
<dbReference type="PANTHER" id="PTHR12357:SF89">
    <property type="entry name" value="YTH DOMAIN-CONTAINING FAMILY PROTEIN"/>
    <property type="match status" value="1"/>
</dbReference>
<dbReference type="InterPro" id="IPR012795">
    <property type="entry name" value="tRNA_Ile_lys_synt_N"/>
</dbReference>
<evidence type="ECO:0000256" key="5">
    <source>
        <dbReference type="ARBA" id="ARBA00022840"/>
    </source>
</evidence>
<dbReference type="CDD" id="cd01992">
    <property type="entry name" value="TilS_N"/>
    <property type="match status" value="1"/>
</dbReference>
<dbReference type="GO" id="GO:0061157">
    <property type="term" value="P:mRNA destabilization"/>
    <property type="evidence" value="ECO:0007669"/>
    <property type="project" value="TreeGrafter"/>
</dbReference>
<keyword evidence="4" id="KW-0547">Nucleotide-binding</keyword>
<dbReference type="GO" id="GO:0032267">
    <property type="term" value="F:tRNA(Ile)-lysidine synthase activity"/>
    <property type="evidence" value="ECO:0007669"/>
    <property type="project" value="UniProtKB-EC"/>
</dbReference>
<dbReference type="OrthoDB" id="434144at2759"/>
<evidence type="ECO:0000256" key="7">
    <source>
        <dbReference type="SAM" id="MobiDB-lite"/>
    </source>
</evidence>
<dbReference type="NCBIfam" id="TIGR02432">
    <property type="entry name" value="lysidine_TilS_N"/>
    <property type="match status" value="1"/>
</dbReference>
<feature type="region of interest" description="Disordered" evidence="7">
    <location>
        <begin position="138"/>
        <end position="181"/>
    </location>
</feature>
<feature type="region of interest" description="Disordered" evidence="7">
    <location>
        <begin position="1"/>
        <end position="70"/>
    </location>
</feature>
<reference evidence="9 10" key="1">
    <citation type="journal article" date="2020" name="ISME J.">
        <title>Uncovering the hidden diversity of litter-decomposition mechanisms in mushroom-forming fungi.</title>
        <authorList>
            <person name="Floudas D."/>
            <person name="Bentzer J."/>
            <person name="Ahren D."/>
            <person name="Johansson T."/>
            <person name="Persson P."/>
            <person name="Tunlid A."/>
        </authorList>
    </citation>
    <scope>NUCLEOTIDE SEQUENCE [LARGE SCALE GENOMIC DNA]</scope>
    <source>
        <strain evidence="9 10">CBS 101986</strain>
    </source>
</reference>
<dbReference type="GO" id="GO:0005524">
    <property type="term" value="F:ATP binding"/>
    <property type="evidence" value="ECO:0007669"/>
    <property type="project" value="UniProtKB-KW"/>
</dbReference>
<keyword evidence="3" id="KW-0819">tRNA processing</keyword>
<dbReference type="PANTHER" id="PTHR12357">
    <property type="entry name" value="YTH YT521-B HOMOLOGY DOMAIN-CONTAINING"/>
    <property type="match status" value="1"/>
</dbReference>
<feature type="compositionally biased region" description="Low complexity" evidence="7">
    <location>
        <begin position="31"/>
        <end position="52"/>
    </location>
</feature>
<dbReference type="InterPro" id="IPR014729">
    <property type="entry name" value="Rossmann-like_a/b/a_fold"/>
</dbReference>
<evidence type="ECO:0000313" key="9">
    <source>
        <dbReference type="EMBL" id="KAF5330450.1"/>
    </source>
</evidence>
<accession>A0A8H5BVZ5</accession>
<feature type="compositionally biased region" description="Low complexity" evidence="7">
    <location>
        <begin position="238"/>
        <end position="254"/>
    </location>
</feature>
<feature type="region of interest" description="Disordered" evidence="7">
    <location>
        <begin position="102"/>
        <end position="124"/>
    </location>
</feature>
<feature type="compositionally biased region" description="Polar residues" evidence="7">
    <location>
        <begin position="152"/>
        <end position="168"/>
    </location>
</feature>
<dbReference type="AlphaFoldDB" id="A0A8H5BVZ5"/>
<feature type="compositionally biased region" description="Polar residues" evidence="7">
    <location>
        <begin position="262"/>
        <end position="274"/>
    </location>
</feature>
<dbReference type="InterPro" id="IPR011063">
    <property type="entry name" value="TilS/TtcA_N"/>
</dbReference>
<dbReference type="Proteomes" id="UP000567179">
    <property type="component" value="Unassembled WGS sequence"/>
</dbReference>
<evidence type="ECO:0000256" key="4">
    <source>
        <dbReference type="ARBA" id="ARBA00022741"/>
    </source>
</evidence>
<dbReference type="InterPro" id="IPR045168">
    <property type="entry name" value="YTH_prot"/>
</dbReference>
<sequence length="1218" mass="134507">MKQTKNRGRPHTMFTMMSNSFNQPTEDGHGQHQQVVDIQSQSQSSGSPLSPHFGTNSPHAPSPPPATGVRRHVSLTYGAGVGGPRKMNTTGLKRSGTLQATLHPHSQASAVSPNTNEQAEEEEYAYEVDDNATYEEEYYNQQQQQQQQQQQYAQNPMGRSSPWSSANDWRQGYGNANNNGNAAIDDVQRALSALEIASNQAPGLSMPQASYGNYQQQGQPTAPPRFSTTPSGSGYRNGGNANFTNVGGNTNNRGNDFDGRKTPQSQQRGGFNQQGRDDRNWDQQNLHTRNSNPNLQYGYQQGGHMKSASGGNSGGSSSPNSIPSVPPIPQQYLQQGGQGGRPGVGVATNFTNNANPVPTNQNPAQPFVNAPIDVPSLIATKGYNPANFDVHPQFARYFVIKSYTEDDVHKSLKYEIWSSTDPGNKRLDKAFKDTAGRGPIYLFFSVNASGHFCGMAEMLTPVDYTKSSTVWASDKWKGVFKVRWIFVRDIPNLNLRHIKLNNTLERKPVTNSRDTQELLPDAGQEMLKIFHTHPARTSLLQDFAFYEVQAMQKMQATSGTSTPAATLSSPQMPAAAMPVPNPSFSSNYNMSMAPMMQMGLGMGPSGGNSQYSGNQGLQAMHQSVMRNPSPSSNQQGQGGKQNINVHDFARSCTYLSLQALSLPPYYSGLDLPLADLADFTAVANSGGPDSTCLLFLLNRYVLEAQKRSTANFTRVLPRRVVSLSIDHDLQAPSSAMAEQAANIAKTLGVQHVTAKLPWGQAGYPPKPGPDDKIEELARDMRQMVLFNQMKRFNANALATGHHADDQVETMLMRMGRGSSQLGLAGMRFCRRWGMGTGGEMNDKLYEIDGMRTWMLRPLLDVPKDRILATCEEHNLEYVTDPTNFQPQLTIRNSIRHILSNTETSKSTAQEVASVELPTSLADQIADINTAGANSSIPDLQLGSEIAKLRQINKDIIAMRSEIDIAVDDIIRTKRFPSPPGTFLISARELQDIEPSPVRENLLYRITRFVSAEPWGSPRAELGRRKASMQRLQEHLLNPAHTDSNKHSLCVGSGVLWRPAQIRKGKLRMSFEPTDESPMLWLATRQPPYRKNRTHNKAEQPSDSLHLDITSVVKEGVSAWQADLSLSKIEILFDRRFLVSIHVDLLPALDSRTSLIVEASNSWSLPRVVQTRGDVYSTIHNYTQLDAQAQSRDTVKWDTPKLVKSDWITIESFRTLAAI</sequence>
<feature type="domain" description="YTH" evidence="8">
    <location>
        <begin position="395"/>
        <end position="530"/>
    </location>
</feature>
<comment type="catalytic activity">
    <reaction evidence="6">
        <text>cytidine(34) in tRNA(Ile2) + L-lysine + ATP = lysidine(34) in tRNA(Ile2) + AMP + diphosphate + H(+)</text>
        <dbReference type="Rhea" id="RHEA:43744"/>
        <dbReference type="Rhea" id="RHEA-COMP:10625"/>
        <dbReference type="Rhea" id="RHEA-COMP:10670"/>
        <dbReference type="ChEBI" id="CHEBI:15378"/>
        <dbReference type="ChEBI" id="CHEBI:30616"/>
        <dbReference type="ChEBI" id="CHEBI:32551"/>
        <dbReference type="ChEBI" id="CHEBI:33019"/>
        <dbReference type="ChEBI" id="CHEBI:82748"/>
        <dbReference type="ChEBI" id="CHEBI:83665"/>
        <dbReference type="ChEBI" id="CHEBI:456215"/>
        <dbReference type="EC" id="6.3.4.19"/>
    </reaction>
</comment>
<dbReference type="GO" id="GO:0003729">
    <property type="term" value="F:mRNA binding"/>
    <property type="evidence" value="ECO:0007669"/>
    <property type="project" value="TreeGrafter"/>
</dbReference>
<protein>
    <recommendedName>
        <fullName evidence="1">tRNA(Ile)-lysidine synthetase</fullName>
        <ecNumber evidence="1">6.3.4.19</ecNumber>
    </recommendedName>
</protein>
<feature type="compositionally biased region" description="Basic residues" evidence="7">
    <location>
        <begin position="1"/>
        <end position="10"/>
    </location>
</feature>
<evidence type="ECO:0000259" key="8">
    <source>
        <dbReference type="PROSITE" id="PS50882"/>
    </source>
</evidence>
<name>A0A8H5BVZ5_9AGAR</name>
<feature type="compositionally biased region" description="Polar residues" evidence="7">
    <location>
        <begin position="15"/>
        <end position="25"/>
    </location>
</feature>
<gene>
    <name evidence="9" type="ORF">D9619_005420</name>
</gene>
<feature type="compositionally biased region" description="Polar residues" evidence="7">
    <location>
        <begin position="207"/>
        <end position="234"/>
    </location>
</feature>
<dbReference type="EMBL" id="JAACJJ010000001">
    <property type="protein sequence ID" value="KAF5330450.1"/>
    <property type="molecule type" value="Genomic_DNA"/>
</dbReference>
<dbReference type="GO" id="GO:0008033">
    <property type="term" value="P:tRNA processing"/>
    <property type="evidence" value="ECO:0007669"/>
    <property type="project" value="UniProtKB-KW"/>
</dbReference>
<evidence type="ECO:0000313" key="10">
    <source>
        <dbReference type="Proteomes" id="UP000567179"/>
    </source>
</evidence>
<dbReference type="GO" id="GO:1990247">
    <property type="term" value="F:N6-methyladenosine-containing RNA reader activity"/>
    <property type="evidence" value="ECO:0007669"/>
    <property type="project" value="TreeGrafter"/>
</dbReference>
<feature type="region of interest" description="Disordered" evidence="7">
    <location>
        <begin position="207"/>
        <end position="354"/>
    </location>
</feature>
<dbReference type="Gene3D" id="3.40.50.620">
    <property type="entry name" value="HUPs"/>
    <property type="match status" value="1"/>
</dbReference>
<dbReference type="Pfam" id="PF01171">
    <property type="entry name" value="ATP_bind_3"/>
    <property type="match status" value="1"/>
</dbReference>
<dbReference type="EC" id="6.3.4.19" evidence="1"/>
<proteinExistence type="inferred from homology"/>
<dbReference type="Gene3D" id="3.10.590.10">
    <property type="entry name" value="ph1033 like domains"/>
    <property type="match status" value="1"/>
</dbReference>
<dbReference type="GO" id="GO:0005737">
    <property type="term" value="C:cytoplasm"/>
    <property type="evidence" value="ECO:0007669"/>
    <property type="project" value="TreeGrafter"/>
</dbReference>
<evidence type="ECO:0000256" key="2">
    <source>
        <dbReference type="ARBA" id="ARBA00022598"/>
    </source>
</evidence>
<organism evidence="9 10">
    <name type="scientific">Psilocybe cf. subviscida</name>
    <dbReference type="NCBI Taxonomy" id="2480587"/>
    <lineage>
        <taxon>Eukaryota</taxon>
        <taxon>Fungi</taxon>
        <taxon>Dikarya</taxon>
        <taxon>Basidiomycota</taxon>
        <taxon>Agaricomycotina</taxon>
        <taxon>Agaricomycetes</taxon>
        <taxon>Agaricomycetidae</taxon>
        <taxon>Agaricales</taxon>
        <taxon>Agaricineae</taxon>
        <taxon>Strophariaceae</taxon>
        <taxon>Psilocybe</taxon>
    </lineage>
</organism>
<feature type="compositionally biased region" description="Polar residues" evidence="7">
    <location>
        <begin position="282"/>
        <end position="299"/>
    </location>
</feature>
<evidence type="ECO:0000256" key="1">
    <source>
        <dbReference type="ARBA" id="ARBA00013267"/>
    </source>
</evidence>
<evidence type="ECO:0000256" key="3">
    <source>
        <dbReference type="ARBA" id="ARBA00022694"/>
    </source>
</evidence>
<dbReference type="SUPFAM" id="SSF52402">
    <property type="entry name" value="Adenine nucleotide alpha hydrolases-like"/>
    <property type="match status" value="1"/>
</dbReference>
<feature type="compositionally biased region" description="Low complexity" evidence="7">
    <location>
        <begin position="141"/>
        <end position="151"/>
    </location>
</feature>
<dbReference type="HAMAP" id="MF_01161">
    <property type="entry name" value="tRNA_Ile_lys_synt"/>
    <property type="match status" value="1"/>
</dbReference>
<evidence type="ECO:0000256" key="6">
    <source>
        <dbReference type="ARBA" id="ARBA00048539"/>
    </source>
</evidence>
<dbReference type="PROSITE" id="PS50882">
    <property type="entry name" value="YTH"/>
    <property type="match status" value="1"/>
</dbReference>
<dbReference type="CDD" id="cd21134">
    <property type="entry name" value="YTH"/>
    <property type="match status" value="1"/>
</dbReference>
<dbReference type="InterPro" id="IPR012094">
    <property type="entry name" value="tRNA_Ile_lys_synt"/>
</dbReference>